<name>A0A344UWG6_9ACTN</name>
<dbReference type="InterPro" id="IPR036866">
    <property type="entry name" value="RibonucZ/Hydroxyglut_hydro"/>
</dbReference>
<dbReference type="EC" id="3.1.26.11" evidence="2"/>
<dbReference type="RefSeq" id="WP_114045464.1">
    <property type="nucleotide sequence ID" value="NZ_CP025198.1"/>
</dbReference>
<accession>A0A344UWG6</accession>
<dbReference type="OrthoDB" id="9788370at2"/>
<dbReference type="PANTHER" id="PTHR42663:SF6">
    <property type="entry name" value="HYDROLASE C777.06C-RELATED"/>
    <property type="match status" value="1"/>
</dbReference>
<dbReference type="Pfam" id="PF12706">
    <property type="entry name" value="Lactamase_B_2"/>
    <property type="match status" value="1"/>
</dbReference>
<evidence type="ECO:0000259" key="1">
    <source>
        <dbReference type="Pfam" id="PF12706"/>
    </source>
</evidence>
<evidence type="ECO:0000313" key="3">
    <source>
        <dbReference type="Proteomes" id="UP000251995"/>
    </source>
</evidence>
<organism evidence="2 3">
    <name type="scientific">Acidipropionibacterium virtanenii</name>
    <dbReference type="NCBI Taxonomy" id="2057246"/>
    <lineage>
        <taxon>Bacteria</taxon>
        <taxon>Bacillati</taxon>
        <taxon>Actinomycetota</taxon>
        <taxon>Actinomycetes</taxon>
        <taxon>Propionibacteriales</taxon>
        <taxon>Propionibacteriaceae</taxon>
        <taxon>Acidipropionibacterium</taxon>
    </lineage>
</organism>
<dbReference type="InterPro" id="IPR001279">
    <property type="entry name" value="Metallo-B-lactamas"/>
</dbReference>
<keyword evidence="3" id="KW-1185">Reference proteome</keyword>
<protein>
    <submittedName>
        <fullName evidence="2">Ribonuclease BN</fullName>
        <ecNumber evidence="2">3.1.26.11</ecNumber>
    </submittedName>
</protein>
<proteinExistence type="predicted"/>
<gene>
    <name evidence="2" type="primary">rbn</name>
    <name evidence="2" type="ORF">JS278_02476</name>
</gene>
<sequence>MKITHLGTGAAERIPALFCQDELCIHAREVGGKDVRTQAQALVDDTVLLDFGGDSYLHAIRYGLNLAQIPVLLVTHWHSDHFYGEDLAYRLPDYANNITATLDVYGTRTVGEFFDRALHLEETEETPRLRFHTVTGGDSFPILDGRFTIHVFEATHGHRDGDCVFYGIDDGDKALLYAHDTGPLTETCWQQIADAGVRYDYVSLDCTGGYTHNGMSIHMSLPRNAEVRERLMEMGLADSSTSFVANHFSHNCGSTHEQLVEHAAPMGFRVAFDGMSTEF</sequence>
<reference evidence="2 3" key="1">
    <citation type="submission" date="2017-12" db="EMBL/GenBank/DDBJ databases">
        <title>The whole genome sequence of the Acidipropionibacterium virtanenii sp. nov. type strain JS278.</title>
        <authorList>
            <person name="Laine P."/>
            <person name="Deptula P."/>
            <person name="Varmanen P."/>
            <person name="Auvinen P."/>
        </authorList>
    </citation>
    <scope>NUCLEOTIDE SEQUENCE [LARGE SCALE GENOMIC DNA]</scope>
    <source>
        <strain evidence="2 3">JS278</strain>
    </source>
</reference>
<keyword evidence="2" id="KW-0378">Hydrolase</keyword>
<dbReference type="EMBL" id="CP025198">
    <property type="protein sequence ID" value="AXE39614.1"/>
    <property type="molecule type" value="Genomic_DNA"/>
</dbReference>
<dbReference type="GO" id="GO:0042781">
    <property type="term" value="F:3'-tRNA processing endoribonuclease activity"/>
    <property type="evidence" value="ECO:0007669"/>
    <property type="project" value="UniProtKB-EC"/>
</dbReference>
<feature type="domain" description="Metallo-beta-lactamase" evidence="1">
    <location>
        <begin position="64"/>
        <end position="227"/>
    </location>
</feature>
<dbReference type="Gene3D" id="3.60.15.10">
    <property type="entry name" value="Ribonuclease Z/Hydroxyacylglutathione hydrolase-like"/>
    <property type="match status" value="1"/>
</dbReference>
<evidence type="ECO:0000313" key="2">
    <source>
        <dbReference type="EMBL" id="AXE39614.1"/>
    </source>
</evidence>
<dbReference type="SUPFAM" id="SSF56281">
    <property type="entry name" value="Metallo-hydrolase/oxidoreductase"/>
    <property type="match status" value="1"/>
</dbReference>
<dbReference type="PANTHER" id="PTHR42663">
    <property type="entry name" value="HYDROLASE C777.06C-RELATED-RELATED"/>
    <property type="match status" value="1"/>
</dbReference>
<dbReference type="KEGG" id="acij:JS278_02476"/>
<dbReference type="Proteomes" id="UP000251995">
    <property type="component" value="Chromosome"/>
</dbReference>
<dbReference type="AlphaFoldDB" id="A0A344UWG6"/>